<reference evidence="2" key="1">
    <citation type="submission" date="2024-09" db="EMBL/GenBank/DDBJ databases">
        <title>Whole genome shotgun sequence of Pseudomonas alcaligenes NBRC 14159.</title>
        <authorList>
            <person name="Yoshida I."/>
            <person name="Hosoyama A."/>
            <person name="Tsuchikane K."/>
            <person name="Noguchi M."/>
            <person name="Hirakata S."/>
            <person name="Ando Y."/>
            <person name="Ohji S."/>
            <person name="Yamazoe A."/>
            <person name="Yamazaki S."/>
            <person name="Fujita N."/>
        </authorList>
    </citation>
    <scope>NUCLEOTIDE SEQUENCE</scope>
    <source>
        <strain evidence="2">NBRC 14159</strain>
    </source>
</reference>
<dbReference type="Gene3D" id="3.40.1350.10">
    <property type="match status" value="1"/>
</dbReference>
<evidence type="ECO:0000259" key="1">
    <source>
        <dbReference type="Pfam" id="PF08722"/>
    </source>
</evidence>
<dbReference type="InterPro" id="IPR011856">
    <property type="entry name" value="tRNA_endonuc-like_dom_sf"/>
</dbReference>
<proteinExistence type="predicted"/>
<dbReference type="CDD" id="cd22362">
    <property type="entry name" value="TnsA_endonuclease-like"/>
    <property type="match status" value="1"/>
</dbReference>
<dbReference type="EMBL" id="BATI01000060">
    <property type="protein sequence ID" value="GAD65002.1"/>
    <property type="molecule type" value="Genomic_DNA"/>
</dbReference>
<dbReference type="Proteomes" id="UP000016560">
    <property type="component" value="Unassembled WGS sequence"/>
</dbReference>
<dbReference type="InterPro" id="IPR014833">
    <property type="entry name" value="TnsA_N"/>
</dbReference>
<organism evidence="2 3">
    <name type="scientific">Aquipseudomonas alcaligenes (strain ATCC 14909 / DSM 50342 / CCUG 1425 / JCM 20561 / NBRC 14159 / NCIMB 9945 / NCTC 10367 / 1577)</name>
    <name type="common">Pseudomonas alcaligenes</name>
    <dbReference type="NCBI Taxonomy" id="1215092"/>
    <lineage>
        <taxon>Bacteria</taxon>
        <taxon>Pseudomonadati</taxon>
        <taxon>Pseudomonadota</taxon>
        <taxon>Gammaproteobacteria</taxon>
        <taxon>Pseudomonadales</taxon>
        <taxon>Pseudomonadaceae</taxon>
        <taxon>Aquipseudomonas</taxon>
    </lineage>
</organism>
<accession>U2ZV81</accession>
<dbReference type="Pfam" id="PF08722">
    <property type="entry name" value="Tn7_TnsA-like_N"/>
    <property type="match status" value="1"/>
</dbReference>
<protein>
    <recommendedName>
        <fullName evidence="1">TnsA endonuclease N-terminal domain-containing protein</fullName>
    </recommendedName>
</protein>
<dbReference type="SUPFAM" id="SSF52980">
    <property type="entry name" value="Restriction endonuclease-like"/>
    <property type="match status" value="1"/>
</dbReference>
<name>U2ZV81_AQUA1</name>
<keyword evidence="3" id="KW-1185">Reference proteome</keyword>
<dbReference type="RefSeq" id="WP_021703065.1">
    <property type="nucleotide sequence ID" value="NZ_BATI01000060.1"/>
</dbReference>
<evidence type="ECO:0000313" key="3">
    <source>
        <dbReference type="Proteomes" id="UP000016560"/>
    </source>
</evidence>
<dbReference type="InterPro" id="IPR011335">
    <property type="entry name" value="Restrct_endonuc-II-like"/>
</dbReference>
<gene>
    <name evidence="2" type="ORF">PA6_060_00070</name>
</gene>
<comment type="caution">
    <text evidence="2">The sequence shown here is derived from an EMBL/GenBank/DDBJ whole genome shotgun (WGS) entry which is preliminary data.</text>
</comment>
<dbReference type="AlphaFoldDB" id="U2ZV81"/>
<feature type="domain" description="TnsA endonuclease N-terminal" evidence="1">
    <location>
        <begin position="74"/>
        <end position="169"/>
    </location>
</feature>
<evidence type="ECO:0000313" key="2">
    <source>
        <dbReference type="EMBL" id="GAD65002.1"/>
    </source>
</evidence>
<dbReference type="OrthoDB" id="5291587at2"/>
<dbReference type="GO" id="GO:0003676">
    <property type="term" value="F:nucleic acid binding"/>
    <property type="evidence" value="ECO:0007669"/>
    <property type="project" value="InterPro"/>
</dbReference>
<dbReference type="eggNOG" id="ENOG502Z9E1">
    <property type="taxonomic scope" value="Bacteria"/>
</dbReference>
<sequence length="265" mass="30498">MAGVKARRPTPENVARWIKAGYGQGEGARYKPFLYVRDVPSRGTSTMVNSRVTGRTHHYLSRQEYREHLLAEYDKSTIDIREQYALLPWEETYQTAQRLGIKPPLYPGTRTPQVMTTDLLLSKHRPDGIELVAVSVKLESDLTPRNLEKLLIEKIYWNDRGIHWRLATEKHRPEARVSNLDFFSLSLSQTFDSETFPSPEKFSRHFEENHRPNLTFNDILKTTASELKIDSSTAHSLLGKAIWNGSSRIDLDAGVINHRSKVRLK</sequence>